<evidence type="ECO:0000256" key="2">
    <source>
        <dbReference type="ARBA" id="ARBA00022737"/>
    </source>
</evidence>
<sequence length="177" mass="20366">MKLQILILSLLFINQSYGQCEADFIYFNEIPESLNILSGDSCFYNQDINVIYELILLNNLEYNSPLEVGTQLWYEGRLRSWIAGYYFGGVNAQLDTLPNNFGDINDLRSLYLEWNNINTMPQSMSNLTNLQSLYISNNNLINIAENIGDLSQLYFLDLGYNQITTIPDSFVELTNLQ</sequence>
<dbReference type="Gene3D" id="3.80.10.10">
    <property type="entry name" value="Ribonuclease Inhibitor"/>
    <property type="match status" value="1"/>
</dbReference>
<keyword evidence="1" id="KW-0433">Leucine-rich repeat</keyword>
<dbReference type="PANTHER" id="PTHR48051:SF54">
    <property type="entry name" value="LEUCINE-RICH REPEAT-CONTAINING PROTEIN"/>
    <property type="match status" value="1"/>
</dbReference>
<dbReference type="InterPro" id="IPR050216">
    <property type="entry name" value="LRR_domain-containing"/>
</dbReference>
<feature type="non-terminal residue" evidence="3">
    <location>
        <position position="177"/>
    </location>
</feature>
<dbReference type="InterPro" id="IPR001611">
    <property type="entry name" value="Leu-rich_rpt"/>
</dbReference>
<evidence type="ECO:0000313" key="3">
    <source>
        <dbReference type="EMBL" id="SVE37826.1"/>
    </source>
</evidence>
<dbReference type="InterPro" id="IPR032675">
    <property type="entry name" value="LRR_dom_sf"/>
</dbReference>
<accession>A0A383CZU1</accession>
<proteinExistence type="predicted"/>
<reference evidence="3" key="1">
    <citation type="submission" date="2018-05" db="EMBL/GenBank/DDBJ databases">
        <authorList>
            <person name="Lanie J.A."/>
            <person name="Ng W.-L."/>
            <person name="Kazmierczak K.M."/>
            <person name="Andrzejewski T.M."/>
            <person name="Davidsen T.M."/>
            <person name="Wayne K.J."/>
            <person name="Tettelin H."/>
            <person name="Glass J.I."/>
            <person name="Rusch D."/>
            <person name="Podicherti R."/>
            <person name="Tsui H.-C.T."/>
            <person name="Winkler M.E."/>
        </authorList>
    </citation>
    <scope>NUCLEOTIDE SEQUENCE</scope>
</reference>
<dbReference type="AlphaFoldDB" id="A0A383CZU1"/>
<dbReference type="Pfam" id="PF00560">
    <property type="entry name" value="LRR_1"/>
    <property type="match status" value="3"/>
</dbReference>
<dbReference type="PANTHER" id="PTHR48051">
    <property type="match status" value="1"/>
</dbReference>
<dbReference type="SUPFAM" id="SSF52058">
    <property type="entry name" value="L domain-like"/>
    <property type="match status" value="1"/>
</dbReference>
<protein>
    <recommendedName>
        <fullName evidence="4">Leucine-rich repeat-containing N-terminal plant-type domain-containing protein</fullName>
    </recommendedName>
</protein>
<dbReference type="GO" id="GO:0005737">
    <property type="term" value="C:cytoplasm"/>
    <property type="evidence" value="ECO:0007669"/>
    <property type="project" value="TreeGrafter"/>
</dbReference>
<evidence type="ECO:0000256" key="1">
    <source>
        <dbReference type="ARBA" id="ARBA00022614"/>
    </source>
</evidence>
<dbReference type="EMBL" id="UINC01213172">
    <property type="protein sequence ID" value="SVE37826.1"/>
    <property type="molecule type" value="Genomic_DNA"/>
</dbReference>
<organism evidence="3">
    <name type="scientific">marine metagenome</name>
    <dbReference type="NCBI Taxonomy" id="408172"/>
    <lineage>
        <taxon>unclassified sequences</taxon>
        <taxon>metagenomes</taxon>
        <taxon>ecological metagenomes</taxon>
    </lineage>
</organism>
<dbReference type="InterPro" id="IPR003591">
    <property type="entry name" value="Leu-rich_rpt_typical-subtyp"/>
</dbReference>
<keyword evidence="2" id="KW-0677">Repeat</keyword>
<evidence type="ECO:0008006" key="4">
    <source>
        <dbReference type="Google" id="ProtNLM"/>
    </source>
</evidence>
<name>A0A383CZU1_9ZZZZ</name>
<dbReference type="SMART" id="SM00369">
    <property type="entry name" value="LRR_TYP"/>
    <property type="match status" value="3"/>
</dbReference>
<dbReference type="PROSITE" id="PS51450">
    <property type="entry name" value="LRR"/>
    <property type="match status" value="2"/>
</dbReference>
<gene>
    <name evidence="3" type="ORF">METZ01_LOCUS490680</name>
</gene>